<dbReference type="Pfam" id="PF13306">
    <property type="entry name" value="LRR_5"/>
    <property type="match status" value="1"/>
</dbReference>
<keyword evidence="1" id="KW-1133">Transmembrane helix</keyword>
<dbReference type="SUPFAM" id="SSF52058">
    <property type="entry name" value="L domain-like"/>
    <property type="match status" value="1"/>
</dbReference>
<sequence length="302" mass="33816">MKKYEIQSILHSKGYVSIETLIVTGLIIATGAFLISKLVLKGKDVANSSNNNIINASKIMNDTEDDNYSKNQIASSENITYPLANTPTNIKKFRYENVNYKGEDGVKITGYTENSNDVVIPSCINGKKVIGIDEQVFHCKNITSVIIPDGVKFIGDFAFSENQLTSLKIPNSVTDIGKYVFRKNKLTSVTIPDNITYISEEAFSENQLTSVTIPANVTQIDNWAFYENKLTSITIHDNITQIGNNAFSYNKLTSLKIPNSVTYIGEDAFSYNKLTSVTMPKIFENNERKYFHHLSNITFNLI</sequence>
<dbReference type="OrthoDB" id="1927681at2"/>
<dbReference type="Proteomes" id="UP000070260">
    <property type="component" value="Plasmid pJFP838A"/>
</dbReference>
<evidence type="ECO:0000313" key="2">
    <source>
        <dbReference type="EMBL" id="AMN31153.1"/>
    </source>
</evidence>
<accession>A0A140GRJ4</accession>
<dbReference type="PANTHER" id="PTHR45661:SF3">
    <property type="entry name" value="IG-LIKE DOMAIN-CONTAINING PROTEIN"/>
    <property type="match status" value="1"/>
</dbReference>
<reference evidence="2 3" key="1">
    <citation type="journal article" date="2016" name="PLoS ONE">
        <title>Plasmid Characterization and Chromosome Analysis of Two netF+ Clostridium perfringens Isolates Associated with Foal and Canine Necrotizing Enteritis.</title>
        <authorList>
            <person name="Mehdizadeh Gohari I."/>
            <person name="Kropinski A.M."/>
            <person name="Weese S.J."/>
            <person name="Parreira V.R."/>
            <person name="Whitehead A.E."/>
            <person name="Boerlin P."/>
            <person name="Prescott J.F."/>
        </authorList>
    </citation>
    <scope>NUCLEOTIDE SEQUENCE [LARGE SCALE GENOMIC DNA]</scope>
    <source>
        <strain evidence="2 3">JP838</strain>
        <plasmid evidence="3">Plasmid pJFP838A</plasmid>
    </source>
</reference>
<evidence type="ECO:0000256" key="1">
    <source>
        <dbReference type="SAM" id="Phobius"/>
    </source>
</evidence>
<feature type="transmembrane region" description="Helical" evidence="1">
    <location>
        <begin position="21"/>
        <end position="40"/>
    </location>
</feature>
<keyword evidence="1" id="KW-0812">Transmembrane</keyword>
<organism evidence="2 3">
    <name type="scientific">Clostridium perfringens</name>
    <dbReference type="NCBI Taxonomy" id="1502"/>
    <lineage>
        <taxon>Bacteria</taxon>
        <taxon>Bacillati</taxon>
        <taxon>Bacillota</taxon>
        <taxon>Clostridia</taxon>
        <taxon>Eubacteriales</taxon>
        <taxon>Clostridiaceae</taxon>
        <taxon>Clostridium</taxon>
    </lineage>
</organism>
<dbReference type="RefSeq" id="WP_061429746.1">
    <property type="nucleotide sequence ID" value="NZ_CATNZX010000001.1"/>
</dbReference>
<dbReference type="AlphaFoldDB" id="A0A140GRJ4"/>
<protein>
    <submittedName>
        <fullName evidence="2">Leucine-rich cell surface protein</fullName>
    </submittedName>
</protein>
<dbReference type="PANTHER" id="PTHR45661">
    <property type="entry name" value="SURFACE ANTIGEN"/>
    <property type="match status" value="1"/>
</dbReference>
<dbReference type="InterPro" id="IPR026906">
    <property type="entry name" value="LRR_5"/>
</dbReference>
<name>A0A140GRJ4_CLOPF</name>
<geneLocation type="plasmid" evidence="2 3">
    <name>pJFP838A</name>
</geneLocation>
<evidence type="ECO:0000313" key="3">
    <source>
        <dbReference type="Proteomes" id="UP000070260"/>
    </source>
</evidence>
<keyword evidence="1" id="KW-0472">Membrane</keyword>
<gene>
    <name evidence="2" type="ORF">JFP838_pA0237</name>
</gene>
<dbReference type="PATRIC" id="fig|1502.177.peg.3445"/>
<proteinExistence type="predicted"/>
<dbReference type="Gene3D" id="3.80.10.10">
    <property type="entry name" value="Ribonuclease Inhibitor"/>
    <property type="match status" value="1"/>
</dbReference>
<dbReference type="InterPro" id="IPR053139">
    <property type="entry name" value="Surface_bspA-like"/>
</dbReference>
<keyword evidence="2" id="KW-0614">Plasmid</keyword>
<dbReference type="InterPro" id="IPR032675">
    <property type="entry name" value="LRR_dom_sf"/>
</dbReference>
<dbReference type="EMBL" id="CP013615">
    <property type="protein sequence ID" value="AMN31153.1"/>
    <property type="molecule type" value="Genomic_DNA"/>
</dbReference>